<dbReference type="GO" id="GO:0005524">
    <property type="term" value="F:ATP binding"/>
    <property type="evidence" value="ECO:0007669"/>
    <property type="project" value="UniProtKB-KW"/>
</dbReference>
<sequence length="937" mass="102677">MPDSTENERTLSRFVVGIDLGTTNCAVAFVDTEDESGTVCTFEVPQLVAAGEVEARETLPSFHYQPAAGEFAAGALRLPWGDENCSYIMGAFARDHGETVPGRQIGSAKSWLCHSGVDRTSPLLPWHGADDVEMLSPIDVSSRILAHIRAAWNHRFAEHPLEQQDVAITLPASFDEVARELTVKAAAQAQLPRIVLLEEPQAAFYAWIYRHRNDWQNHVQPGQKILICDVGGGTSDFTLIRVRPGSAGKVRFHRVAVGDHLILGGDNLDLALAHHVEGKLTAGGKKLSPRQWGVLVRTCRRAKEALLGANPPETFVINLPGGGSKLIGGGLQTEVSEADVRRILLDGFLPAVELDAQPSRRSSGFQEFGLPYAPDPAITRYLAAFLSAHRHDARPDEDDPVDHDPARPDIVVFNGGLFESTTLRERMLDQLSQWFSPAAGSDWQPLVLKNDRLDLAVAYGAAYYGMVRRGVGEKIAAGLPRTYYVGAESAENDETTAVCLLPAGIEDEQGVDLTDRAFHLRIREPVEFPIFVSSTRLTDQPGDAVPFDREQMSALPPIRTVLKSRSSDANILPVHLHARLTTIGTMDMWCSEVDGPRTWKLQFDVRAATHTDREAHTGGGESAGFVDEQTIATCRALIQETFTDAGDPKSLVKRLAAAAGMSRHEWPPSLLREMWECLMEVEAGRKLSMTHEARWLNLLGYSLRPGFGMAVDDWRVAQTWRQLQGKLIHANPTCQAEFWILWRRIGGGLAAGQHWTLAAPLLSAVRNRPKSSKKKGKPSGGAGIVEVLRLLGSLESLSLDVKKELGTVLLKIISNEGAIAIREAAAWALGRAAARIPLHGPLNGVLAPTIVEAWIDKLLKTRDPDPVLGFTLMQLTRKTGDRYRDVSDETRQRVVDWLEDHDAPSHFVTLVRDGGELEADEQGIVFGESLPAGLRLG</sequence>
<organism evidence="4 5">
    <name type="scientific">Symmachiella dynata</name>
    <dbReference type="NCBI Taxonomy" id="2527995"/>
    <lineage>
        <taxon>Bacteria</taxon>
        <taxon>Pseudomonadati</taxon>
        <taxon>Planctomycetota</taxon>
        <taxon>Planctomycetia</taxon>
        <taxon>Planctomycetales</taxon>
        <taxon>Planctomycetaceae</taxon>
        <taxon>Symmachiella</taxon>
    </lineage>
</organism>
<evidence type="ECO:0000313" key="5">
    <source>
        <dbReference type="Proteomes" id="UP000319383"/>
    </source>
</evidence>
<dbReference type="InterPro" id="IPR043129">
    <property type="entry name" value="ATPase_NBD"/>
</dbReference>
<dbReference type="Gene3D" id="3.30.420.40">
    <property type="match status" value="2"/>
</dbReference>
<dbReference type="InterPro" id="IPR021030">
    <property type="entry name" value="DUF3731"/>
</dbReference>
<keyword evidence="5" id="KW-1185">Reference proteome</keyword>
<keyword evidence="2" id="KW-0547">Nucleotide-binding</keyword>
<reference evidence="4 5" key="1">
    <citation type="submission" date="2019-02" db="EMBL/GenBank/DDBJ databases">
        <title>Deep-cultivation of Planctomycetes and their phenomic and genomic characterization uncovers novel biology.</title>
        <authorList>
            <person name="Wiegand S."/>
            <person name="Jogler M."/>
            <person name="Boedeker C."/>
            <person name="Pinto D."/>
            <person name="Vollmers J."/>
            <person name="Rivas-Marin E."/>
            <person name="Kohn T."/>
            <person name="Peeters S.H."/>
            <person name="Heuer A."/>
            <person name="Rast P."/>
            <person name="Oberbeckmann S."/>
            <person name="Bunk B."/>
            <person name="Jeske O."/>
            <person name="Meyerdierks A."/>
            <person name="Storesund J.E."/>
            <person name="Kallscheuer N."/>
            <person name="Luecker S."/>
            <person name="Lage O.M."/>
            <person name="Pohl T."/>
            <person name="Merkel B.J."/>
            <person name="Hornburger P."/>
            <person name="Mueller R.-W."/>
            <person name="Bruemmer F."/>
            <person name="Labrenz M."/>
            <person name="Spormann A.M."/>
            <person name="Op den Camp H."/>
            <person name="Overmann J."/>
            <person name="Amann R."/>
            <person name="Jetten M.S.M."/>
            <person name="Mascher T."/>
            <person name="Medema M.H."/>
            <person name="Devos D.P."/>
            <person name="Kaster A.-K."/>
            <person name="Ovreas L."/>
            <person name="Rohde M."/>
            <person name="Galperin M.Y."/>
            <person name="Jogler C."/>
        </authorList>
    </citation>
    <scope>NUCLEOTIDE SEQUENCE [LARGE SCALE GENOMIC DNA]</scope>
    <source>
        <strain evidence="4 5">Mal52</strain>
    </source>
</reference>
<dbReference type="GO" id="GO:0140662">
    <property type="term" value="F:ATP-dependent protein folding chaperone"/>
    <property type="evidence" value="ECO:0007669"/>
    <property type="project" value="InterPro"/>
</dbReference>
<dbReference type="AlphaFoldDB" id="A0A517ZML3"/>
<accession>A0A517ZML3</accession>
<dbReference type="CDD" id="cd10170">
    <property type="entry name" value="ASKHA_NBD_HSP70"/>
    <property type="match status" value="1"/>
</dbReference>
<evidence type="ECO:0000256" key="2">
    <source>
        <dbReference type="ARBA" id="ARBA00022741"/>
    </source>
</evidence>
<proteinExistence type="inferred from homology"/>
<dbReference type="RefSeq" id="WP_145375966.1">
    <property type="nucleotide sequence ID" value="NZ_CP036276.1"/>
</dbReference>
<dbReference type="EMBL" id="CP036276">
    <property type="protein sequence ID" value="QDU43714.1"/>
    <property type="molecule type" value="Genomic_DNA"/>
</dbReference>
<evidence type="ECO:0000256" key="1">
    <source>
        <dbReference type="ARBA" id="ARBA00007381"/>
    </source>
</evidence>
<dbReference type="Pfam" id="PF00012">
    <property type="entry name" value="HSP70"/>
    <property type="match status" value="1"/>
</dbReference>
<dbReference type="PROSITE" id="PS00297">
    <property type="entry name" value="HSP70_1"/>
    <property type="match status" value="1"/>
</dbReference>
<gene>
    <name evidence="4" type="primary">hscA</name>
    <name evidence="4" type="ORF">Mal52_21900</name>
</gene>
<dbReference type="PRINTS" id="PR00301">
    <property type="entry name" value="HEATSHOCK70"/>
</dbReference>
<name>A0A517ZML3_9PLAN</name>
<dbReference type="Proteomes" id="UP000319383">
    <property type="component" value="Chromosome"/>
</dbReference>
<dbReference type="Pfam" id="PF12531">
    <property type="entry name" value="DUF3731"/>
    <property type="match status" value="1"/>
</dbReference>
<dbReference type="PANTHER" id="PTHR19375">
    <property type="entry name" value="HEAT SHOCK PROTEIN 70KDA"/>
    <property type="match status" value="1"/>
</dbReference>
<dbReference type="KEGG" id="sdyn:Mal52_21900"/>
<keyword evidence="3" id="KW-0067">ATP-binding</keyword>
<dbReference type="InterPro" id="IPR013126">
    <property type="entry name" value="Hsp_70_fam"/>
</dbReference>
<evidence type="ECO:0000313" key="4">
    <source>
        <dbReference type="EMBL" id="QDU43714.1"/>
    </source>
</evidence>
<dbReference type="SUPFAM" id="SSF53067">
    <property type="entry name" value="Actin-like ATPase domain"/>
    <property type="match status" value="2"/>
</dbReference>
<dbReference type="InterPro" id="IPR018181">
    <property type="entry name" value="Heat_shock_70_CS"/>
</dbReference>
<comment type="similarity">
    <text evidence="1">Belongs to the heat shock protein 70 family.</text>
</comment>
<protein>
    <submittedName>
        <fullName evidence="4">Chaperone protein HscA</fullName>
    </submittedName>
</protein>
<evidence type="ECO:0000256" key="3">
    <source>
        <dbReference type="ARBA" id="ARBA00022840"/>
    </source>
</evidence>